<dbReference type="InterPro" id="IPR002014">
    <property type="entry name" value="VHS_dom"/>
</dbReference>
<evidence type="ECO:0000313" key="5">
    <source>
        <dbReference type="EMBL" id="KAJ5338964.1"/>
    </source>
</evidence>
<dbReference type="PANTHER" id="PTHR46572:SF1">
    <property type="entry name" value="RHO1 GUANINE NUCLEOTIDE EXCHANGE FACTOR TUS1"/>
    <property type="match status" value="1"/>
</dbReference>
<dbReference type="GO" id="GO:0035091">
    <property type="term" value="F:phosphatidylinositol binding"/>
    <property type="evidence" value="ECO:0007669"/>
    <property type="project" value="InterPro"/>
</dbReference>
<comment type="caution">
    <text evidence="5">The sequence shown here is derived from an EMBL/GenBank/DDBJ whole genome shotgun (WGS) entry which is preliminary data.</text>
</comment>
<feature type="domain" description="DH" evidence="2">
    <location>
        <begin position="188"/>
        <end position="380"/>
    </location>
</feature>
<dbReference type="InterPro" id="IPR052233">
    <property type="entry name" value="Rho-type_GEFs"/>
</dbReference>
<reference evidence="5" key="2">
    <citation type="journal article" date="2023" name="IMA Fungus">
        <title>Comparative genomic study of the Penicillium genus elucidates a diverse pangenome and 15 lateral gene transfer events.</title>
        <authorList>
            <person name="Petersen C."/>
            <person name="Sorensen T."/>
            <person name="Nielsen M.R."/>
            <person name="Sondergaard T.E."/>
            <person name="Sorensen J.L."/>
            <person name="Fitzpatrick D.A."/>
            <person name="Frisvad J.C."/>
            <person name="Nielsen K.L."/>
        </authorList>
    </citation>
    <scope>NUCLEOTIDE SEQUENCE</scope>
    <source>
        <strain evidence="5">IBT 35673</strain>
    </source>
</reference>
<organism evidence="5 6">
    <name type="scientific">Penicillium brevicompactum</name>
    <dbReference type="NCBI Taxonomy" id="5074"/>
    <lineage>
        <taxon>Eukaryota</taxon>
        <taxon>Fungi</taxon>
        <taxon>Dikarya</taxon>
        <taxon>Ascomycota</taxon>
        <taxon>Pezizomycotina</taxon>
        <taxon>Eurotiomycetes</taxon>
        <taxon>Eurotiomycetidae</taxon>
        <taxon>Eurotiales</taxon>
        <taxon>Aspergillaceae</taxon>
        <taxon>Penicillium</taxon>
    </lineage>
</organism>
<dbReference type="InterPro" id="IPR001180">
    <property type="entry name" value="CNH_dom"/>
</dbReference>
<keyword evidence="1" id="KW-0344">Guanine-nucleotide releasing factor</keyword>
<evidence type="ECO:0000259" key="4">
    <source>
        <dbReference type="PROSITE" id="PS50219"/>
    </source>
</evidence>
<dbReference type="PANTHER" id="PTHR46572">
    <property type="entry name" value="RHO1 GDP-GTP EXCHANGE PROTEIN 1-RELATED"/>
    <property type="match status" value="1"/>
</dbReference>
<gene>
    <name evidence="5" type="ORF">N7452_005692</name>
</gene>
<evidence type="ECO:0000259" key="2">
    <source>
        <dbReference type="PROSITE" id="PS50010"/>
    </source>
</evidence>
<dbReference type="InterPro" id="IPR035899">
    <property type="entry name" value="DBL_dom_sf"/>
</dbReference>
<protein>
    <submittedName>
        <fullName evidence="5">CNH domain protein</fullName>
    </submittedName>
</protein>
<evidence type="ECO:0000313" key="6">
    <source>
        <dbReference type="Proteomes" id="UP001147695"/>
    </source>
</evidence>
<dbReference type="PROSITE" id="PS50010">
    <property type="entry name" value="DH_2"/>
    <property type="match status" value="1"/>
</dbReference>
<dbReference type="Gene3D" id="2.30.29.30">
    <property type="entry name" value="Pleckstrin-homology domain (PH domain)/Phosphotyrosine-binding domain (PTB)"/>
    <property type="match status" value="1"/>
</dbReference>
<dbReference type="InterPro" id="IPR011993">
    <property type="entry name" value="PH-like_dom_sf"/>
</dbReference>
<dbReference type="EMBL" id="JAPZBQ010000003">
    <property type="protein sequence ID" value="KAJ5338964.1"/>
    <property type="molecule type" value="Genomic_DNA"/>
</dbReference>
<dbReference type="Pfam" id="PF00621">
    <property type="entry name" value="RhoGEF"/>
    <property type="match status" value="1"/>
</dbReference>
<proteinExistence type="predicted"/>
<feature type="domain" description="CNH" evidence="4">
    <location>
        <begin position="632"/>
        <end position="975"/>
    </location>
</feature>
<evidence type="ECO:0000259" key="3">
    <source>
        <dbReference type="PROSITE" id="PS50179"/>
    </source>
</evidence>
<evidence type="ECO:0000256" key="1">
    <source>
        <dbReference type="ARBA" id="ARBA00022658"/>
    </source>
</evidence>
<reference evidence="5" key="1">
    <citation type="submission" date="2022-12" db="EMBL/GenBank/DDBJ databases">
        <authorList>
            <person name="Petersen C."/>
        </authorList>
    </citation>
    <scope>NUCLEOTIDE SEQUENCE</scope>
    <source>
        <strain evidence="5">IBT 35673</strain>
    </source>
</reference>
<dbReference type="GO" id="GO:0043130">
    <property type="term" value="F:ubiquitin binding"/>
    <property type="evidence" value="ECO:0007669"/>
    <property type="project" value="InterPro"/>
</dbReference>
<dbReference type="Pfam" id="PF00780">
    <property type="entry name" value="CNH"/>
    <property type="match status" value="2"/>
</dbReference>
<dbReference type="Gene3D" id="1.20.900.10">
    <property type="entry name" value="Dbl homology (DH) domain"/>
    <property type="match status" value="1"/>
</dbReference>
<dbReference type="AlphaFoldDB" id="A0A9W9QLI6"/>
<dbReference type="InterPro" id="IPR001849">
    <property type="entry name" value="PH_domain"/>
</dbReference>
<name>A0A9W9QLI6_PENBR</name>
<dbReference type="SMART" id="SM00233">
    <property type="entry name" value="PH"/>
    <property type="match status" value="1"/>
</dbReference>
<dbReference type="PROSITE" id="PS50179">
    <property type="entry name" value="VHS"/>
    <property type="match status" value="1"/>
</dbReference>
<sequence length="1035" mass="117669">MSDLEDLLDACYESKPGNLSLSRCPFCDEDDQPTLNTQDFFFHVAQHLLSFSRISLEGYFQEAIGTSDASGTLDETTLDEGQEPTKTIKEGLEMPLQDFSGDECDDLESLSTVLALDIPPETENEQWDFYWQVKEVPDHDQTTDPILSAFVGNMKNVQVGNLLKGGTWDQFYQVPKQVIQKMSKTEIARQNTLHEIVVTEHRYLDQLDVVRTLYIDHLVQVHSTILSDHRKMDFARRVFGGIDAVQVVNEKFMFKPLVDCQKRQGPFIVGFGSIFCDWVAKARQSYLDYSAAFPQASNMVRKEAASNPQFKEFLEKAREHRDSGRLAWDTYLKSPILRVSRYLLLLRSVRRRTARDNEDLPDLTQAIILLEALQADCGKTFERMQKRVELQELISMLDYDHSALLDMANFDIRLRERSREIMFQGPLRQRETRGRLERLTKQPWTEQHGILLDNYFILTTPILWTTQAVTKKFKGPFSFLARSSPTFNVKGYQISEAPIPIHLLDLEADIKTNHSSLSTGILDSKKLPPIKVRHLGKNKVYNLYALSPEDYLKWKQKIIEAKTKYASSLASLNQEPYKLNPVLNSVFEYPHNGLKPALGSVVAPGTALDRAMKDAFSRSLFHPTTSSQEVHTANVNCAVTIRSKGILDILLTGTDDGVFILGPDSSSWGATKIFPGHEVTQIHVFEEHEILIFLADNKLFARELHGSGLPFEVFALQAMASFADRAPRIISRGDQVKIFTAGHENGKPMLMYGSSIYSKDIEIQRFNTLVAVDAVEDNFEGTLIGPHSKIPWEERFVLLGRHCFKTKSMTETEEPHRTWLPRFPKSLKISHIGSSLIRMTPERIDRTPVCSEFAYPFTDIDTGGPTDICRLGDLVGHDSRPLGMFELTDRQSRLAGRQYLAVYESIAIYFDTSFKLSQKKPILFECIADSACVDGRFLILFHKELVEVHDVVDGSLRQVIPGRQIKCLTADSGCYRYKDEPNAPRDLDAAQSSFHQGQGRGSRHQTVKFAMQHPEYESRQIIFELILNPEAEEID</sequence>
<accession>A0A9W9QLI6</accession>
<feature type="domain" description="VHS" evidence="3">
    <location>
        <begin position="346"/>
        <end position="422"/>
    </location>
</feature>
<dbReference type="SMART" id="SM00325">
    <property type="entry name" value="RhoGEF"/>
    <property type="match status" value="1"/>
</dbReference>
<dbReference type="SUPFAM" id="SSF48065">
    <property type="entry name" value="DBL homology domain (DH-domain)"/>
    <property type="match status" value="1"/>
</dbReference>
<dbReference type="PROSITE" id="PS50219">
    <property type="entry name" value="CNH"/>
    <property type="match status" value="1"/>
</dbReference>
<dbReference type="InterPro" id="IPR000219">
    <property type="entry name" value="DH_dom"/>
</dbReference>
<dbReference type="GO" id="GO:0005085">
    <property type="term" value="F:guanyl-nucleotide exchange factor activity"/>
    <property type="evidence" value="ECO:0007669"/>
    <property type="project" value="UniProtKB-KW"/>
</dbReference>
<dbReference type="Proteomes" id="UP001147695">
    <property type="component" value="Unassembled WGS sequence"/>
</dbReference>